<organism evidence="1 2">
    <name type="scientific">Aspergillus sclerotioniger CBS 115572</name>
    <dbReference type="NCBI Taxonomy" id="1450535"/>
    <lineage>
        <taxon>Eukaryota</taxon>
        <taxon>Fungi</taxon>
        <taxon>Dikarya</taxon>
        <taxon>Ascomycota</taxon>
        <taxon>Pezizomycotina</taxon>
        <taxon>Eurotiomycetes</taxon>
        <taxon>Eurotiomycetidae</taxon>
        <taxon>Eurotiales</taxon>
        <taxon>Aspergillaceae</taxon>
        <taxon>Aspergillus</taxon>
        <taxon>Aspergillus subgen. Circumdati</taxon>
    </lineage>
</organism>
<dbReference type="RefSeq" id="XP_025473162.1">
    <property type="nucleotide sequence ID" value="XM_025610526.1"/>
</dbReference>
<proteinExistence type="predicted"/>
<comment type="caution">
    <text evidence="1">The sequence shown here is derived from an EMBL/GenBank/DDBJ whole genome shotgun (WGS) entry which is preliminary data.</text>
</comment>
<dbReference type="GeneID" id="37112669"/>
<gene>
    <name evidence="1" type="ORF">BO94DRAFT_529783</name>
</gene>
<protein>
    <submittedName>
        <fullName evidence="1">Uncharacterized protein</fullName>
    </submittedName>
</protein>
<accession>A0A317XE01</accession>
<dbReference type="STRING" id="1450535.A0A317XE01"/>
<name>A0A317XE01_9EURO</name>
<dbReference type="AlphaFoldDB" id="A0A317XE01"/>
<reference evidence="1 2" key="1">
    <citation type="submission" date="2016-12" db="EMBL/GenBank/DDBJ databases">
        <title>The genomes of Aspergillus section Nigri reveals drivers in fungal speciation.</title>
        <authorList>
            <consortium name="DOE Joint Genome Institute"/>
            <person name="Vesth T.C."/>
            <person name="Nybo J."/>
            <person name="Theobald S."/>
            <person name="Brandl J."/>
            <person name="Frisvad J.C."/>
            <person name="Nielsen K.F."/>
            <person name="Lyhne E.K."/>
            <person name="Kogle M.E."/>
            <person name="Kuo A."/>
            <person name="Riley R."/>
            <person name="Clum A."/>
            <person name="Nolan M."/>
            <person name="Lipzen A."/>
            <person name="Salamov A."/>
            <person name="Henrissat B."/>
            <person name="Wiebenga A."/>
            <person name="De Vries R.P."/>
            <person name="Grigoriev I.V."/>
            <person name="Mortensen U.H."/>
            <person name="Andersen M.R."/>
            <person name="Baker S.E."/>
        </authorList>
    </citation>
    <scope>NUCLEOTIDE SEQUENCE [LARGE SCALE GENOMIC DNA]</scope>
    <source>
        <strain evidence="1 2">CBS 115572</strain>
    </source>
</reference>
<evidence type="ECO:0000313" key="1">
    <source>
        <dbReference type="EMBL" id="PWY96401.1"/>
    </source>
</evidence>
<dbReference type="Proteomes" id="UP000246702">
    <property type="component" value="Unassembled WGS sequence"/>
</dbReference>
<evidence type="ECO:0000313" key="2">
    <source>
        <dbReference type="Proteomes" id="UP000246702"/>
    </source>
</evidence>
<keyword evidence="2" id="KW-1185">Reference proteome</keyword>
<sequence length="113" mass="12492">MAIAARLAKTALIYLAPLAPLQDDTIFQWFLYNAAIESSLSILQVALVHIIISQPSRRRFYQHIPTLSSWLGNCPNGCFCGILASANFYFPIFLVRVFGKADGSNPISNEMGL</sequence>
<dbReference type="OrthoDB" id="2896006at2759"/>
<dbReference type="EMBL" id="MSFK01000001">
    <property type="protein sequence ID" value="PWY96401.1"/>
    <property type="molecule type" value="Genomic_DNA"/>
</dbReference>